<dbReference type="InterPro" id="IPR046342">
    <property type="entry name" value="CBS_dom_sf"/>
</dbReference>
<proteinExistence type="predicted"/>
<evidence type="ECO:0000256" key="1">
    <source>
        <dbReference type="ARBA" id="ARBA00023122"/>
    </source>
</evidence>
<gene>
    <name evidence="5" type="ORF">GCM10022419_046160</name>
</gene>
<dbReference type="Proteomes" id="UP001500630">
    <property type="component" value="Unassembled WGS sequence"/>
</dbReference>
<evidence type="ECO:0000313" key="6">
    <source>
        <dbReference type="Proteomes" id="UP001500630"/>
    </source>
</evidence>
<dbReference type="PIRSF" id="PIRSF036990">
    <property type="entry name" value="UCP036990_CBS_BON"/>
    <property type="match status" value="1"/>
</dbReference>
<accession>A0ABP6X4L2</accession>
<evidence type="ECO:0000256" key="2">
    <source>
        <dbReference type="PROSITE-ProRule" id="PRU00703"/>
    </source>
</evidence>
<keyword evidence="1 2" id="KW-0129">CBS domain</keyword>
<evidence type="ECO:0000259" key="4">
    <source>
        <dbReference type="PROSITE" id="PS51371"/>
    </source>
</evidence>
<dbReference type="SMART" id="SM00116">
    <property type="entry name" value="CBS"/>
    <property type="match status" value="2"/>
</dbReference>
<feature type="domain" description="BON" evidence="3">
    <location>
        <begin position="155"/>
        <end position="223"/>
    </location>
</feature>
<dbReference type="InterPro" id="IPR000644">
    <property type="entry name" value="CBS_dom"/>
</dbReference>
<feature type="domain" description="CBS" evidence="4">
    <location>
        <begin position="9"/>
        <end position="69"/>
    </location>
</feature>
<name>A0ABP6X4L2_9ACTN</name>
<dbReference type="EMBL" id="BAABDQ010000009">
    <property type="protein sequence ID" value="GAA3560289.1"/>
    <property type="molecule type" value="Genomic_DNA"/>
</dbReference>
<dbReference type="RefSeq" id="WP_345564644.1">
    <property type="nucleotide sequence ID" value="NZ_BAABDQ010000009.1"/>
</dbReference>
<evidence type="ECO:0000313" key="5">
    <source>
        <dbReference type="EMBL" id="GAA3560289.1"/>
    </source>
</evidence>
<comment type="caution">
    <text evidence="5">The sequence shown here is derived from an EMBL/GenBank/DDBJ whole genome shotgun (WGS) entry which is preliminary data.</text>
</comment>
<dbReference type="InterPro" id="IPR007055">
    <property type="entry name" value="BON_dom"/>
</dbReference>
<keyword evidence="6" id="KW-1185">Reference proteome</keyword>
<dbReference type="Gene3D" id="3.30.1340.30">
    <property type="match status" value="1"/>
</dbReference>
<dbReference type="InterPro" id="IPR051257">
    <property type="entry name" value="Diverse_CBS-Domain"/>
</dbReference>
<dbReference type="Pfam" id="PF00571">
    <property type="entry name" value="CBS"/>
    <property type="match status" value="2"/>
</dbReference>
<dbReference type="PANTHER" id="PTHR43080">
    <property type="entry name" value="CBS DOMAIN-CONTAINING PROTEIN CBSX3, MITOCHONDRIAL"/>
    <property type="match status" value="1"/>
</dbReference>
<protein>
    <submittedName>
        <fullName evidence="5">CBS domain-containing protein</fullName>
    </submittedName>
</protein>
<evidence type="ECO:0000259" key="3">
    <source>
        <dbReference type="PROSITE" id="PS50914"/>
    </source>
</evidence>
<dbReference type="PROSITE" id="PS50914">
    <property type="entry name" value="BON"/>
    <property type="match status" value="1"/>
</dbReference>
<dbReference type="InterPro" id="IPR017080">
    <property type="entry name" value="UCP036990_CBS_BON"/>
</dbReference>
<dbReference type="PROSITE" id="PS51371">
    <property type="entry name" value="CBS"/>
    <property type="match status" value="2"/>
</dbReference>
<organism evidence="5 6">
    <name type="scientific">Nonomuraea rosea</name>
    <dbReference type="NCBI Taxonomy" id="638574"/>
    <lineage>
        <taxon>Bacteria</taxon>
        <taxon>Bacillati</taxon>
        <taxon>Actinomycetota</taxon>
        <taxon>Actinomycetes</taxon>
        <taxon>Streptosporangiales</taxon>
        <taxon>Streptosporangiaceae</taxon>
        <taxon>Nonomuraea</taxon>
    </lineage>
</organism>
<dbReference type="Gene3D" id="3.10.580.10">
    <property type="entry name" value="CBS-domain"/>
    <property type="match status" value="1"/>
</dbReference>
<sequence length="226" mass="25198">MRVTVKEIMTTDVAYVTADTSFKEVAETLVARGVGAVPVVDDRRRVVGVVSEADLLPKEEFKDQYTRESYQPPIRARLRWHLSPGGGGAVEKMHARTAAELMTSPAITVRPQQAVVNAMRLMDERGVVCLPVVDEEGRPAGLLSRNDLVKVFVRPDEDLRGEIQEELDHLMWIDTSQIEVSVRQGVVTLQGRTRTRSDASLVAHSMVCVNGVVDVHNELLWDEDDR</sequence>
<feature type="domain" description="CBS" evidence="4">
    <location>
        <begin position="102"/>
        <end position="159"/>
    </location>
</feature>
<dbReference type="CDD" id="cd04586">
    <property type="entry name" value="CBS_pair_BON_assoc"/>
    <property type="match status" value="1"/>
</dbReference>
<dbReference type="SUPFAM" id="SSF54631">
    <property type="entry name" value="CBS-domain pair"/>
    <property type="match status" value="1"/>
</dbReference>
<reference evidence="6" key="1">
    <citation type="journal article" date="2019" name="Int. J. Syst. Evol. Microbiol.">
        <title>The Global Catalogue of Microorganisms (GCM) 10K type strain sequencing project: providing services to taxonomists for standard genome sequencing and annotation.</title>
        <authorList>
            <consortium name="The Broad Institute Genomics Platform"/>
            <consortium name="The Broad Institute Genome Sequencing Center for Infectious Disease"/>
            <person name="Wu L."/>
            <person name="Ma J."/>
        </authorList>
    </citation>
    <scope>NUCLEOTIDE SEQUENCE [LARGE SCALE GENOMIC DNA]</scope>
    <source>
        <strain evidence="6">JCM 17326</strain>
    </source>
</reference>
<dbReference type="Pfam" id="PF04972">
    <property type="entry name" value="BON"/>
    <property type="match status" value="1"/>
</dbReference>
<dbReference type="PANTHER" id="PTHR43080:SF29">
    <property type="entry name" value="OS02G0818000 PROTEIN"/>
    <property type="match status" value="1"/>
</dbReference>